<dbReference type="EC" id="2.7.11.1" evidence="14"/>
<dbReference type="STRING" id="72359.L7JT89"/>
<keyword evidence="2" id="KW-0597">Phosphoprotein</keyword>
<dbReference type="EC" id="2.7.11.11" evidence="14"/>
<dbReference type="Proteomes" id="UP000011185">
    <property type="component" value="Unassembled WGS sequence"/>
</dbReference>
<evidence type="ECO:0000256" key="12">
    <source>
        <dbReference type="RuleBase" id="RU000304"/>
    </source>
</evidence>
<keyword evidence="3 14" id="KW-0808">Transferase</keyword>
<feature type="domain" description="Protein kinase" evidence="13">
    <location>
        <begin position="7"/>
        <end position="255"/>
    </location>
</feature>
<dbReference type="VEuPathDB" id="MicrosporidiaDB:THOM_2414"/>
<dbReference type="GO" id="GO:0005829">
    <property type="term" value="C:cytosol"/>
    <property type="evidence" value="ECO:0007669"/>
    <property type="project" value="TreeGrafter"/>
</dbReference>
<feature type="binding site" evidence="11">
    <location>
        <position position="34"/>
    </location>
    <ligand>
        <name>ATP</name>
        <dbReference type="ChEBI" id="CHEBI:30616"/>
    </ligand>
</feature>
<proteinExistence type="inferred from homology"/>
<dbReference type="FunCoup" id="L7JT89">
    <property type="interactions" value="86"/>
</dbReference>
<sequence length="307" mass="35970">MFELSKLKIIRTIGVGTFGRVYLTEYNAKYYALKAVSTSTLLRLKQKDHLNEERKTLCELFFCKYFVKLIFSFKTSRSYFLVLEYVGGGELFYWLRKRGPFKLKDARFYAAEITLALEYLFSKNLLYRDLKPENILLTEKGHIKLVDLGFAKKLNTLTFTLCGTPEYMAPEKLKSEGYGQSSDIWSLGILIYEMLKGIPPFYSKAPYLIYQRILTDVPNYSDMDLIAVDLIEQLLEKDPKRRLSDVNVIKEHPFFGRIFDLIDTIEPPIIPKLNCAGDSQYFIEYNEEKGDEEIEERNKVKMYYSFE</sequence>
<keyword evidence="15" id="KW-1185">Reference proteome</keyword>
<evidence type="ECO:0000256" key="5">
    <source>
        <dbReference type="ARBA" id="ARBA00022777"/>
    </source>
</evidence>
<dbReference type="SMART" id="SM00220">
    <property type="entry name" value="S_TKc"/>
    <property type="match status" value="1"/>
</dbReference>
<evidence type="ECO:0000256" key="1">
    <source>
        <dbReference type="ARBA" id="ARBA00022527"/>
    </source>
</evidence>
<dbReference type="OrthoDB" id="63267at2759"/>
<dbReference type="GO" id="GO:0005524">
    <property type="term" value="F:ATP binding"/>
    <property type="evidence" value="ECO:0007669"/>
    <property type="project" value="UniProtKB-UniRule"/>
</dbReference>
<dbReference type="PANTHER" id="PTHR24353:SF37">
    <property type="entry name" value="CAMP-DEPENDENT PROTEIN KINASE CATALYTIC SUBUNIT PRKX"/>
    <property type="match status" value="1"/>
</dbReference>
<evidence type="ECO:0000256" key="7">
    <source>
        <dbReference type="ARBA" id="ARBA00047292"/>
    </source>
</evidence>
<name>L7JT89_TRAHO</name>
<gene>
    <name evidence="14" type="ORF">THOM_2414</name>
</gene>
<evidence type="ECO:0000256" key="11">
    <source>
        <dbReference type="PROSITE-ProRule" id="PRU10141"/>
    </source>
</evidence>
<evidence type="ECO:0000256" key="10">
    <source>
        <dbReference type="ARBA" id="ARBA00048679"/>
    </source>
</evidence>
<dbReference type="AlphaFoldDB" id="L7JT89"/>
<dbReference type="InterPro" id="IPR011009">
    <property type="entry name" value="Kinase-like_dom_sf"/>
</dbReference>
<keyword evidence="1 12" id="KW-0723">Serine/threonine-protein kinase</keyword>
<dbReference type="SUPFAM" id="SSF56112">
    <property type="entry name" value="Protein kinase-like (PK-like)"/>
    <property type="match status" value="1"/>
</dbReference>
<dbReference type="PROSITE" id="PS00107">
    <property type="entry name" value="PROTEIN_KINASE_ATP"/>
    <property type="match status" value="1"/>
</dbReference>
<reference evidence="14 15" key="1">
    <citation type="journal article" date="2012" name="PLoS Pathog.">
        <title>The genome of the obligate intracellular parasite Trachipleistophora hominis: new insights into microsporidian genome dynamics and reductive evolution.</title>
        <authorList>
            <person name="Heinz E."/>
            <person name="Williams T.A."/>
            <person name="Nakjang S."/>
            <person name="Noel C.J."/>
            <person name="Swan D.C."/>
            <person name="Goldberg A.V."/>
            <person name="Harris S.R."/>
            <person name="Weinmaier T."/>
            <person name="Markert S."/>
            <person name="Becher D."/>
            <person name="Bernhardt J."/>
            <person name="Dagan T."/>
            <person name="Hacker C."/>
            <person name="Lucocq J.M."/>
            <person name="Schweder T."/>
            <person name="Rattei T."/>
            <person name="Hall N."/>
            <person name="Hirt R.P."/>
            <person name="Embley T.M."/>
        </authorList>
    </citation>
    <scope>NUCLEOTIDE SEQUENCE [LARGE SCALE GENOMIC DNA]</scope>
</reference>
<evidence type="ECO:0000256" key="9">
    <source>
        <dbReference type="ARBA" id="ARBA00047899"/>
    </source>
</evidence>
<dbReference type="InterPro" id="IPR017441">
    <property type="entry name" value="Protein_kinase_ATP_BS"/>
</dbReference>
<dbReference type="Gene3D" id="3.30.200.20">
    <property type="entry name" value="Phosphorylase Kinase, domain 1"/>
    <property type="match status" value="1"/>
</dbReference>
<dbReference type="GO" id="GO:0007010">
    <property type="term" value="P:cytoskeleton organization"/>
    <property type="evidence" value="ECO:0007669"/>
    <property type="project" value="UniProtKB-ARBA"/>
</dbReference>
<organism evidence="14 15">
    <name type="scientific">Trachipleistophora hominis</name>
    <name type="common">Microsporidian parasite</name>
    <dbReference type="NCBI Taxonomy" id="72359"/>
    <lineage>
        <taxon>Eukaryota</taxon>
        <taxon>Fungi</taxon>
        <taxon>Fungi incertae sedis</taxon>
        <taxon>Microsporidia</taxon>
        <taxon>Pleistophoridae</taxon>
        <taxon>Trachipleistophora</taxon>
    </lineage>
</organism>
<dbReference type="FunFam" id="1.10.510.10:FF:000024">
    <property type="entry name" value="Probable serine/threonine-protein kinase cot-1"/>
    <property type="match status" value="1"/>
</dbReference>
<dbReference type="InterPro" id="IPR008271">
    <property type="entry name" value="Ser/Thr_kinase_AS"/>
</dbReference>
<evidence type="ECO:0000256" key="4">
    <source>
        <dbReference type="ARBA" id="ARBA00022741"/>
    </source>
</evidence>
<evidence type="ECO:0000256" key="2">
    <source>
        <dbReference type="ARBA" id="ARBA00022553"/>
    </source>
</evidence>
<comment type="catalytic activity">
    <reaction evidence="7">
        <text>L-threonyl-[protein] + ATP = O-phospho-L-threonyl-[protein] + ADP + H(+)</text>
        <dbReference type="Rhea" id="RHEA:46608"/>
        <dbReference type="Rhea" id="RHEA-COMP:11060"/>
        <dbReference type="Rhea" id="RHEA-COMP:11605"/>
        <dbReference type="ChEBI" id="CHEBI:15378"/>
        <dbReference type="ChEBI" id="CHEBI:30013"/>
        <dbReference type="ChEBI" id="CHEBI:30616"/>
        <dbReference type="ChEBI" id="CHEBI:61977"/>
        <dbReference type="ChEBI" id="CHEBI:456216"/>
        <dbReference type="EC" id="2.7.11.11"/>
    </reaction>
</comment>
<dbReference type="Gene3D" id="1.10.510.10">
    <property type="entry name" value="Transferase(Phosphotransferase) domain 1"/>
    <property type="match status" value="1"/>
</dbReference>
<dbReference type="Pfam" id="PF00069">
    <property type="entry name" value="Pkinase"/>
    <property type="match status" value="1"/>
</dbReference>
<evidence type="ECO:0000313" key="15">
    <source>
        <dbReference type="Proteomes" id="UP000011185"/>
    </source>
</evidence>
<dbReference type="InterPro" id="IPR000719">
    <property type="entry name" value="Prot_kinase_dom"/>
</dbReference>
<comment type="catalytic activity">
    <reaction evidence="8">
        <text>L-seryl-[protein] + ATP = O-phospho-L-seryl-[protein] + ADP + H(+)</text>
        <dbReference type="Rhea" id="RHEA:17989"/>
        <dbReference type="Rhea" id="RHEA-COMP:9863"/>
        <dbReference type="Rhea" id="RHEA-COMP:11604"/>
        <dbReference type="ChEBI" id="CHEBI:15378"/>
        <dbReference type="ChEBI" id="CHEBI:29999"/>
        <dbReference type="ChEBI" id="CHEBI:30616"/>
        <dbReference type="ChEBI" id="CHEBI:83421"/>
        <dbReference type="ChEBI" id="CHEBI:456216"/>
        <dbReference type="EC" id="2.7.11.11"/>
    </reaction>
</comment>
<comment type="catalytic activity">
    <reaction evidence="10">
        <text>L-seryl-[protein] + ATP = O-phospho-L-seryl-[protein] + ADP + H(+)</text>
        <dbReference type="Rhea" id="RHEA:17989"/>
        <dbReference type="Rhea" id="RHEA-COMP:9863"/>
        <dbReference type="Rhea" id="RHEA-COMP:11604"/>
        <dbReference type="ChEBI" id="CHEBI:15378"/>
        <dbReference type="ChEBI" id="CHEBI:29999"/>
        <dbReference type="ChEBI" id="CHEBI:30616"/>
        <dbReference type="ChEBI" id="CHEBI:83421"/>
        <dbReference type="ChEBI" id="CHEBI:456216"/>
        <dbReference type="EC" id="2.7.11.1"/>
    </reaction>
</comment>
<comment type="catalytic activity">
    <reaction evidence="9">
        <text>L-threonyl-[protein] + ATP = O-phospho-L-threonyl-[protein] + ADP + H(+)</text>
        <dbReference type="Rhea" id="RHEA:46608"/>
        <dbReference type="Rhea" id="RHEA-COMP:11060"/>
        <dbReference type="Rhea" id="RHEA-COMP:11605"/>
        <dbReference type="ChEBI" id="CHEBI:15378"/>
        <dbReference type="ChEBI" id="CHEBI:30013"/>
        <dbReference type="ChEBI" id="CHEBI:30616"/>
        <dbReference type="ChEBI" id="CHEBI:61977"/>
        <dbReference type="ChEBI" id="CHEBI:456216"/>
        <dbReference type="EC" id="2.7.11.1"/>
    </reaction>
</comment>
<evidence type="ECO:0000259" key="13">
    <source>
        <dbReference type="PROSITE" id="PS50011"/>
    </source>
</evidence>
<evidence type="ECO:0000256" key="6">
    <source>
        <dbReference type="ARBA" id="ARBA00022840"/>
    </source>
</evidence>
<dbReference type="GO" id="GO:0106310">
    <property type="term" value="F:protein serine kinase activity"/>
    <property type="evidence" value="ECO:0007669"/>
    <property type="project" value="RHEA"/>
</dbReference>
<keyword evidence="6 11" id="KW-0067">ATP-binding</keyword>
<evidence type="ECO:0000313" key="14">
    <source>
        <dbReference type="EMBL" id="ELQ74663.1"/>
    </source>
</evidence>
<dbReference type="HOGENOM" id="CLU_000288_63_5_1"/>
<dbReference type="PROSITE" id="PS00108">
    <property type="entry name" value="PROTEIN_KINASE_ST"/>
    <property type="match status" value="1"/>
</dbReference>
<keyword evidence="5 14" id="KW-0418">Kinase</keyword>
<dbReference type="OMA" id="ELFFCKY"/>
<dbReference type="EMBL" id="JH994032">
    <property type="protein sequence ID" value="ELQ74663.1"/>
    <property type="molecule type" value="Genomic_DNA"/>
</dbReference>
<comment type="similarity">
    <text evidence="12">Belongs to the protein kinase superfamily.</text>
</comment>
<evidence type="ECO:0000256" key="3">
    <source>
        <dbReference type="ARBA" id="ARBA00022679"/>
    </source>
</evidence>
<accession>L7JT89</accession>
<evidence type="ECO:0000256" key="8">
    <source>
        <dbReference type="ARBA" id="ARBA00047454"/>
    </source>
</evidence>
<protein>
    <submittedName>
        <fullName evidence="14">cAMP-dependent protein kinase catalytic subunit (PKA)</fullName>
        <ecNumber evidence="14">2.7.11.1</ecNumber>
        <ecNumber evidence="14">2.7.11.11</ecNumber>
    </submittedName>
</protein>
<dbReference type="GO" id="GO:0004691">
    <property type="term" value="F:cAMP-dependent protein kinase activity"/>
    <property type="evidence" value="ECO:0007669"/>
    <property type="project" value="UniProtKB-EC"/>
</dbReference>
<dbReference type="InParanoid" id="L7JT89"/>
<dbReference type="PROSITE" id="PS50011">
    <property type="entry name" value="PROTEIN_KINASE_DOM"/>
    <property type="match status" value="1"/>
</dbReference>
<keyword evidence="4 11" id="KW-0547">Nucleotide-binding</keyword>
<dbReference type="GO" id="GO:0005952">
    <property type="term" value="C:cAMP-dependent protein kinase complex"/>
    <property type="evidence" value="ECO:0007669"/>
    <property type="project" value="TreeGrafter"/>
</dbReference>
<dbReference type="PANTHER" id="PTHR24353">
    <property type="entry name" value="CYCLIC NUCLEOTIDE-DEPENDENT PROTEIN KINASE"/>
    <property type="match status" value="1"/>
</dbReference>